<sequence length="104" mass="12060">MPADPVLNWLLEESQPSVRYYALTELVGRKADDPEVRSARTAIGRRGWASNILLTQKPEGYWERREPRNAREWLFFLWFPTFSSTIWKGLVLADLGLTAKRPPT</sequence>
<name>T1CW82_9ZZZZ</name>
<dbReference type="AlphaFoldDB" id="T1CW82"/>
<reference evidence="1" key="1">
    <citation type="submission" date="2013-08" db="EMBL/GenBank/DDBJ databases">
        <authorList>
            <person name="Mendez C."/>
            <person name="Richter M."/>
            <person name="Ferrer M."/>
            <person name="Sanchez J."/>
        </authorList>
    </citation>
    <scope>NUCLEOTIDE SEQUENCE</scope>
</reference>
<evidence type="ECO:0000313" key="1">
    <source>
        <dbReference type="EMBL" id="EQD74255.1"/>
    </source>
</evidence>
<feature type="non-terminal residue" evidence="1">
    <location>
        <position position="104"/>
    </location>
</feature>
<proteinExistence type="predicted"/>
<comment type="caution">
    <text evidence="1">The sequence shown here is derived from an EMBL/GenBank/DDBJ whole genome shotgun (WGS) entry which is preliminary data.</text>
</comment>
<protein>
    <submittedName>
        <fullName evidence="1">Nitrogenase subunit NifH (ATPase)-like protein</fullName>
    </submittedName>
</protein>
<dbReference type="EMBL" id="AUZY01001669">
    <property type="protein sequence ID" value="EQD74255.1"/>
    <property type="molecule type" value="Genomic_DNA"/>
</dbReference>
<accession>T1CW82</accession>
<reference evidence="1" key="2">
    <citation type="journal article" date="2014" name="ISME J.">
        <title>Microbial stratification in low pH oxic and suboxic macroscopic growths along an acid mine drainage.</title>
        <authorList>
            <person name="Mendez-Garcia C."/>
            <person name="Mesa V."/>
            <person name="Sprenger R.R."/>
            <person name="Richter M."/>
            <person name="Diez M.S."/>
            <person name="Solano J."/>
            <person name="Bargiela R."/>
            <person name="Golyshina O.V."/>
            <person name="Manteca A."/>
            <person name="Ramos J.L."/>
            <person name="Gallego J.R."/>
            <person name="Llorente I."/>
            <person name="Martins Dos Santos V.A."/>
            <person name="Jensen O.N."/>
            <person name="Pelaez A.I."/>
            <person name="Sanchez J."/>
            <person name="Ferrer M."/>
        </authorList>
    </citation>
    <scope>NUCLEOTIDE SEQUENCE</scope>
</reference>
<organism evidence="1">
    <name type="scientific">mine drainage metagenome</name>
    <dbReference type="NCBI Taxonomy" id="410659"/>
    <lineage>
        <taxon>unclassified sequences</taxon>
        <taxon>metagenomes</taxon>
        <taxon>ecological metagenomes</taxon>
    </lineage>
</organism>
<gene>
    <name evidence="1" type="ORF">B1B_02772</name>
</gene>